<proteinExistence type="inferred from homology"/>
<evidence type="ECO:0000256" key="11">
    <source>
        <dbReference type="ARBA" id="ARBA00035093"/>
    </source>
</evidence>
<comment type="catalytic activity">
    <reaction evidence="12">
        <text>thiamine diphosphate(out) = thiamine diphosphate(in)</text>
        <dbReference type="Rhea" id="RHEA:75471"/>
        <dbReference type="ChEBI" id="CHEBI:58937"/>
    </reaction>
</comment>
<evidence type="ECO:0000256" key="6">
    <source>
        <dbReference type="ARBA" id="ARBA00022475"/>
    </source>
</evidence>
<organism evidence="14 15">
    <name type="scientific">Aquarana catesbeiana</name>
    <name type="common">American bullfrog</name>
    <name type="synonym">Rana catesbeiana</name>
    <dbReference type="NCBI Taxonomy" id="8400"/>
    <lineage>
        <taxon>Eukaryota</taxon>
        <taxon>Metazoa</taxon>
        <taxon>Chordata</taxon>
        <taxon>Craniata</taxon>
        <taxon>Vertebrata</taxon>
        <taxon>Euteleostomi</taxon>
        <taxon>Amphibia</taxon>
        <taxon>Batrachia</taxon>
        <taxon>Anura</taxon>
        <taxon>Neobatrachia</taxon>
        <taxon>Ranoidea</taxon>
        <taxon>Ranidae</taxon>
        <taxon>Aquarana</taxon>
    </lineage>
</organism>
<comment type="similarity">
    <text evidence="3 13">Belongs to the CTL (choline transporter-like) family.</text>
</comment>
<comment type="subcellular location">
    <subcellularLocation>
        <location evidence="2">Apical cell membrane</location>
    </subcellularLocation>
    <subcellularLocation>
        <location evidence="13">Cell membrane</location>
        <topology evidence="13">Multi-pass membrane protein</topology>
    </subcellularLocation>
    <subcellularLocation>
        <location evidence="1">Membrane</location>
        <topology evidence="1">Multi-pass membrane protein</topology>
    </subcellularLocation>
</comment>
<evidence type="ECO:0000256" key="8">
    <source>
        <dbReference type="ARBA" id="ARBA00022989"/>
    </source>
</evidence>
<dbReference type="PANTHER" id="PTHR12385:SF37">
    <property type="entry name" value="CHOLINE TRANSPORTER-LIKE PROTEIN 4"/>
    <property type="match status" value="1"/>
</dbReference>
<keyword evidence="8 13" id="KW-1133">Transmembrane helix</keyword>
<evidence type="ECO:0000256" key="4">
    <source>
        <dbReference type="ARBA" id="ARBA00022448"/>
    </source>
</evidence>
<evidence type="ECO:0000256" key="7">
    <source>
        <dbReference type="ARBA" id="ARBA00022692"/>
    </source>
</evidence>
<comment type="caution">
    <text evidence="13">Lacks conserved residue(s) required for the propagation of feature annotation.</text>
</comment>
<keyword evidence="4" id="KW-0813">Transport</keyword>
<gene>
    <name evidence="14" type="ORF">AB205_0054150</name>
</gene>
<dbReference type="Proteomes" id="UP000228934">
    <property type="component" value="Unassembled WGS sequence"/>
</dbReference>
<dbReference type="Pfam" id="PF04515">
    <property type="entry name" value="Choline_transpo"/>
    <property type="match status" value="1"/>
</dbReference>
<evidence type="ECO:0000256" key="13">
    <source>
        <dbReference type="RuleBase" id="RU368066"/>
    </source>
</evidence>
<evidence type="ECO:0000256" key="12">
    <source>
        <dbReference type="ARBA" id="ARBA00036880"/>
    </source>
</evidence>
<evidence type="ECO:0000256" key="2">
    <source>
        <dbReference type="ARBA" id="ARBA00004221"/>
    </source>
</evidence>
<keyword evidence="9 13" id="KW-0472">Membrane</keyword>
<evidence type="ECO:0000256" key="5">
    <source>
        <dbReference type="ARBA" id="ARBA00022449"/>
    </source>
</evidence>
<name>A0A2G9P434_AQUCT</name>
<keyword evidence="5" id="KW-0050">Antiport</keyword>
<dbReference type="AlphaFoldDB" id="A0A2G9P434"/>
<dbReference type="GO" id="GO:0016324">
    <property type="term" value="C:apical plasma membrane"/>
    <property type="evidence" value="ECO:0007669"/>
    <property type="project" value="UniProtKB-SubCell"/>
</dbReference>
<feature type="transmembrane region" description="Helical" evidence="13">
    <location>
        <begin position="121"/>
        <end position="142"/>
    </location>
</feature>
<accession>A0A2G9P434</accession>
<evidence type="ECO:0000256" key="9">
    <source>
        <dbReference type="ARBA" id="ARBA00023136"/>
    </source>
</evidence>
<dbReference type="GO" id="GO:0015871">
    <property type="term" value="P:choline transport"/>
    <property type="evidence" value="ECO:0007669"/>
    <property type="project" value="TreeGrafter"/>
</dbReference>
<protein>
    <recommendedName>
        <fullName evidence="13">Choline transporter-like protein</fullName>
    </recommendedName>
</protein>
<evidence type="ECO:0000256" key="1">
    <source>
        <dbReference type="ARBA" id="ARBA00004141"/>
    </source>
</evidence>
<dbReference type="GO" id="GO:0015297">
    <property type="term" value="F:antiporter activity"/>
    <property type="evidence" value="ECO:0007669"/>
    <property type="project" value="UniProtKB-KW"/>
</dbReference>
<evidence type="ECO:0000313" key="15">
    <source>
        <dbReference type="Proteomes" id="UP000228934"/>
    </source>
</evidence>
<comment type="function">
    <text evidence="13">Choline transporter.</text>
</comment>
<dbReference type="InterPro" id="IPR007603">
    <property type="entry name" value="Choline_transptr-like"/>
</dbReference>
<evidence type="ECO:0000256" key="3">
    <source>
        <dbReference type="ARBA" id="ARBA00007168"/>
    </source>
</evidence>
<keyword evidence="6" id="KW-1003">Cell membrane</keyword>
<dbReference type="OrthoDB" id="420519at2759"/>
<reference evidence="15" key="1">
    <citation type="journal article" date="2017" name="Nat. Commun.">
        <title>The North American bullfrog draft genome provides insight into hormonal regulation of long noncoding RNA.</title>
        <authorList>
            <person name="Hammond S.A."/>
            <person name="Warren R.L."/>
            <person name="Vandervalk B.P."/>
            <person name="Kucuk E."/>
            <person name="Khan H."/>
            <person name="Gibb E.A."/>
            <person name="Pandoh P."/>
            <person name="Kirk H."/>
            <person name="Zhao Y."/>
            <person name="Jones M."/>
            <person name="Mungall A.J."/>
            <person name="Coope R."/>
            <person name="Pleasance S."/>
            <person name="Moore R.A."/>
            <person name="Holt R.A."/>
            <person name="Round J.M."/>
            <person name="Ohora S."/>
            <person name="Walle B.V."/>
            <person name="Veldhoen N."/>
            <person name="Helbing C.C."/>
            <person name="Birol I."/>
        </authorList>
    </citation>
    <scope>NUCLEOTIDE SEQUENCE [LARGE SCALE GENOMIC DNA]</scope>
</reference>
<keyword evidence="10" id="KW-0325">Glycoprotein</keyword>
<dbReference type="EMBL" id="KV923007">
    <property type="protein sequence ID" value="PIN98068.1"/>
    <property type="molecule type" value="Genomic_DNA"/>
</dbReference>
<evidence type="ECO:0000313" key="14">
    <source>
        <dbReference type="EMBL" id="PIN98068.1"/>
    </source>
</evidence>
<dbReference type="GO" id="GO:0090422">
    <property type="term" value="F:thiamine pyrophosphate transmembrane transporter activity"/>
    <property type="evidence" value="ECO:0007669"/>
    <property type="project" value="TreeGrafter"/>
</dbReference>
<keyword evidence="15" id="KW-1185">Reference proteome</keyword>
<dbReference type="PANTHER" id="PTHR12385">
    <property type="entry name" value="CHOLINE TRANSPORTER-LIKE (SLC FAMILY 44)"/>
    <property type="match status" value="1"/>
</dbReference>
<feature type="transmembrane region" description="Helical" evidence="13">
    <location>
        <begin position="162"/>
        <end position="183"/>
    </location>
</feature>
<keyword evidence="7 13" id="KW-0812">Transmembrane</keyword>
<evidence type="ECO:0000256" key="10">
    <source>
        <dbReference type="ARBA" id="ARBA00023180"/>
    </source>
</evidence>
<sequence length="237" mass="27176">MGFFQQERRGTQFRHLPHRMYVMARDALQGLLMLAAGGIYCHWRGSIFEGGGAQNPCIRFLMCCLKCCFWCLEKFIKFLNRNAYIMIAVYGKNFCVSAKNAFKLLMRNIVRVVVLDKVTDLLIFFGKLIVVGGVGVLAFFFFSGRLPIPGDAFKSPTLNYYWIPILTVVVGSYIISQGFFSVYNMCVDTLFLCFLEDLERNDGSAEKPYYMPKSLMKILNKKNRPPEAEGKKKKKKK</sequence>
<comment type="catalytic activity">
    <reaction evidence="11">
        <text>choline(out) + n H(+)(in) = choline(in) + n H(+)(out)</text>
        <dbReference type="Rhea" id="RHEA:75463"/>
        <dbReference type="ChEBI" id="CHEBI:15354"/>
        <dbReference type="ChEBI" id="CHEBI:15378"/>
    </reaction>
</comment>